<keyword evidence="1" id="KW-1133">Transmembrane helix</keyword>
<dbReference type="AlphaFoldDB" id="A0A1X7TDI4"/>
<feature type="transmembrane region" description="Helical" evidence="1">
    <location>
        <begin position="21"/>
        <end position="39"/>
    </location>
</feature>
<accession>A0A1X7TDI4</accession>
<protein>
    <submittedName>
        <fullName evidence="2">Uncharacterized protein</fullName>
    </submittedName>
</protein>
<evidence type="ECO:0000256" key="1">
    <source>
        <dbReference type="SAM" id="Phobius"/>
    </source>
</evidence>
<reference evidence="2" key="1">
    <citation type="submission" date="2017-05" db="UniProtKB">
        <authorList>
            <consortium name="EnsemblMetazoa"/>
        </authorList>
    </citation>
    <scope>IDENTIFICATION</scope>
</reference>
<proteinExistence type="predicted"/>
<keyword evidence="1" id="KW-0472">Membrane</keyword>
<sequence length="41" mass="4739">MQEAGLQFKCTLLMVQHIRSNIVLLFLVLLLLLEVYTHALL</sequence>
<name>A0A1X7TDI4_AMPQE</name>
<organism evidence="2">
    <name type="scientific">Amphimedon queenslandica</name>
    <name type="common">Sponge</name>
    <dbReference type="NCBI Taxonomy" id="400682"/>
    <lineage>
        <taxon>Eukaryota</taxon>
        <taxon>Metazoa</taxon>
        <taxon>Porifera</taxon>
        <taxon>Demospongiae</taxon>
        <taxon>Heteroscleromorpha</taxon>
        <taxon>Haplosclerida</taxon>
        <taxon>Niphatidae</taxon>
        <taxon>Amphimedon</taxon>
    </lineage>
</organism>
<dbReference type="EnsemblMetazoa" id="Aqu2.1.12409_001">
    <property type="protein sequence ID" value="Aqu2.1.12409_001"/>
    <property type="gene ID" value="Aqu2.1.12409"/>
</dbReference>
<keyword evidence="1" id="KW-0812">Transmembrane</keyword>
<evidence type="ECO:0000313" key="2">
    <source>
        <dbReference type="EnsemblMetazoa" id="Aqu2.1.12409_001"/>
    </source>
</evidence>
<dbReference type="InParanoid" id="A0A1X7TDI4"/>